<dbReference type="GO" id="GO:0005737">
    <property type="term" value="C:cytoplasm"/>
    <property type="evidence" value="ECO:0007669"/>
    <property type="project" value="UniProtKB-ARBA"/>
</dbReference>
<evidence type="ECO:0000256" key="5">
    <source>
        <dbReference type="ARBA" id="ARBA00001954"/>
    </source>
</evidence>
<dbReference type="RefSeq" id="WP_103287688.1">
    <property type="nucleotide sequence ID" value="NZ_LT981265.1"/>
</dbReference>
<dbReference type="InterPro" id="IPR026019">
    <property type="entry name" value="Ribul_P_3_epim"/>
</dbReference>
<dbReference type="NCBIfam" id="NF004076">
    <property type="entry name" value="PRK05581.1-4"/>
    <property type="match status" value="1"/>
</dbReference>
<dbReference type="GO" id="GO:0006098">
    <property type="term" value="P:pentose-phosphate shunt"/>
    <property type="evidence" value="ECO:0007669"/>
    <property type="project" value="UniProtKB-UniRule"/>
</dbReference>
<dbReference type="Gene3D" id="3.20.20.70">
    <property type="entry name" value="Aldolase class I"/>
    <property type="match status" value="1"/>
</dbReference>
<dbReference type="SUPFAM" id="SSF51366">
    <property type="entry name" value="Ribulose-phoshate binding barrel"/>
    <property type="match status" value="1"/>
</dbReference>
<dbReference type="PANTHER" id="PTHR11749">
    <property type="entry name" value="RIBULOSE-5-PHOSPHATE-3-EPIMERASE"/>
    <property type="match status" value="1"/>
</dbReference>
<dbReference type="Pfam" id="PF00834">
    <property type="entry name" value="Ribul_P_3_epim"/>
    <property type="match status" value="1"/>
</dbReference>
<evidence type="ECO:0000256" key="3">
    <source>
        <dbReference type="ARBA" id="ARBA00001941"/>
    </source>
</evidence>
<keyword evidence="9" id="KW-0413">Isomerase</keyword>
<dbReference type="GO" id="GO:0016740">
    <property type="term" value="F:transferase activity"/>
    <property type="evidence" value="ECO:0007669"/>
    <property type="project" value="UniProtKB-KW"/>
</dbReference>
<proteinExistence type="inferred from homology"/>
<dbReference type="GO" id="GO:0046872">
    <property type="term" value="F:metal ion binding"/>
    <property type="evidence" value="ECO:0007669"/>
    <property type="project" value="UniProtKB-KW"/>
</dbReference>
<dbReference type="PROSITE" id="PS01086">
    <property type="entry name" value="RIBUL_P_3_EPIMER_2"/>
    <property type="match status" value="1"/>
</dbReference>
<dbReference type="EMBL" id="LT981265">
    <property type="protein sequence ID" value="SPC33503.1"/>
    <property type="molecule type" value="Genomic_DNA"/>
</dbReference>
<dbReference type="InterPro" id="IPR011060">
    <property type="entry name" value="RibuloseP-bd_barrel"/>
</dbReference>
<comment type="similarity">
    <text evidence="6">Belongs to the ribulose-phosphate 3-epimerase family.</text>
</comment>
<reference evidence="12" key="1">
    <citation type="submission" date="2018-01" db="EMBL/GenBank/DDBJ databases">
        <authorList>
            <person name="Kerou L M."/>
        </authorList>
    </citation>
    <scope>NUCLEOTIDE SEQUENCE [LARGE SCALE GENOMIC DNA]</scope>
    <source>
        <strain evidence="12">SCU2</strain>
    </source>
</reference>
<dbReference type="EC" id="5.1.3.1" evidence="7 10"/>
<dbReference type="GO" id="GO:0004750">
    <property type="term" value="F:D-ribulose-phosphate 3-epimerase activity"/>
    <property type="evidence" value="ECO:0007669"/>
    <property type="project" value="UniProtKB-UniRule"/>
</dbReference>
<evidence type="ECO:0000256" key="1">
    <source>
        <dbReference type="ARBA" id="ARBA00001782"/>
    </source>
</evidence>
<protein>
    <recommendedName>
        <fullName evidence="7 10">Ribulose-phosphate 3-epimerase</fullName>
        <ecNumber evidence="7 10">5.1.3.1</ecNumber>
    </recommendedName>
</protein>
<comment type="cofactor">
    <cofactor evidence="2">
        <name>Mn(2+)</name>
        <dbReference type="ChEBI" id="CHEBI:29035"/>
    </cofactor>
</comment>
<comment type="catalytic activity">
    <reaction evidence="1">
        <text>D-ribulose 5-phosphate = D-xylulose 5-phosphate</text>
        <dbReference type="Rhea" id="RHEA:13677"/>
        <dbReference type="ChEBI" id="CHEBI:57737"/>
        <dbReference type="ChEBI" id="CHEBI:58121"/>
        <dbReference type="EC" id="5.1.3.1"/>
    </reaction>
</comment>
<keyword evidence="12" id="KW-1185">Reference proteome</keyword>
<dbReference type="KEGG" id="ncv:NCAV_0309"/>
<dbReference type="Proteomes" id="UP000236248">
    <property type="component" value="Chromosome NCAV"/>
</dbReference>
<dbReference type="FunFam" id="3.20.20.70:FF:000004">
    <property type="entry name" value="Ribulose-phosphate 3-epimerase"/>
    <property type="match status" value="1"/>
</dbReference>
<evidence type="ECO:0000256" key="8">
    <source>
        <dbReference type="ARBA" id="ARBA00022723"/>
    </source>
</evidence>
<evidence type="ECO:0000313" key="11">
    <source>
        <dbReference type="EMBL" id="SPC33503.1"/>
    </source>
</evidence>
<keyword evidence="8" id="KW-0479">Metal-binding</keyword>
<dbReference type="GO" id="GO:0005975">
    <property type="term" value="P:carbohydrate metabolic process"/>
    <property type="evidence" value="ECO:0007669"/>
    <property type="project" value="InterPro"/>
</dbReference>
<dbReference type="InterPro" id="IPR013785">
    <property type="entry name" value="Aldolase_TIM"/>
</dbReference>
<accession>A0A2K5APD8</accession>
<dbReference type="InterPro" id="IPR000056">
    <property type="entry name" value="Ribul_P_3_epim-like"/>
</dbReference>
<evidence type="ECO:0000256" key="9">
    <source>
        <dbReference type="ARBA" id="ARBA00023235"/>
    </source>
</evidence>
<evidence type="ECO:0000256" key="2">
    <source>
        <dbReference type="ARBA" id="ARBA00001936"/>
    </source>
</evidence>
<evidence type="ECO:0000256" key="6">
    <source>
        <dbReference type="ARBA" id="ARBA00009541"/>
    </source>
</evidence>
<dbReference type="CDD" id="cd00429">
    <property type="entry name" value="RPE"/>
    <property type="match status" value="1"/>
</dbReference>
<comment type="cofactor">
    <cofactor evidence="4">
        <name>Zn(2+)</name>
        <dbReference type="ChEBI" id="CHEBI:29105"/>
    </cofactor>
</comment>
<organism evidence="11 12">
    <name type="scientific">Candidatus Nitrosocaldus cavascurensis</name>
    <dbReference type="NCBI Taxonomy" id="2058097"/>
    <lineage>
        <taxon>Archaea</taxon>
        <taxon>Nitrososphaerota</taxon>
        <taxon>Nitrososphaeria</taxon>
        <taxon>Candidatus Nitrosocaldales</taxon>
        <taxon>Candidatus Nitrosocaldaceae</taxon>
        <taxon>Candidatus Nitrosocaldus</taxon>
    </lineage>
</organism>
<evidence type="ECO:0000313" key="12">
    <source>
        <dbReference type="Proteomes" id="UP000236248"/>
    </source>
</evidence>
<evidence type="ECO:0000256" key="10">
    <source>
        <dbReference type="NCBIfam" id="TIGR01163"/>
    </source>
</evidence>
<dbReference type="GeneID" id="41594408"/>
<sequence length="260" mass="27924">MNTAGSKRVIDARNNTVMVAPSILAADLANLCSVASSTEEAGADMLHLDVIDGHFAPNITFGPDTIRALRRCTSLPFDTHLMISEPLKYLERFIKAGCDIVTVHVEVCNASIFREICTILKSNRVGVGIALNPNTDLPPWAIDSIHDVDVVNVMSVYPGFPGQRFIPSTLEKMSRLGQILRDHGASSLIEADGGIDASNVYDVASAGARIIVAGNGVYSNSDIASAIRSIRERAMLAIDTSASIDKERRKEGNKEGDEEG</sequence>
<evidence type="ECO:0000256" key="7">
    <source>
        <dbReference type="ARBA" id="ARBA00013188"/>
    </source>
</evidence>
<name>A0A2K5APD8_9ARCH</name>
<dbReference type="NCBIfam" id="TIGR01163">
    <property type="entry name" value="rpe"/>
    <property type="match status" value="1"/>
</dbReference>
<comment type="cofactor">
    <cofactor evidence="5">
        <name>Fe(2+)</name>
        <dbReference type="ChEBI" id="CHEBI:29033"/>
    </cofactor>
</comment>
<evidence type="ECO:0000256" key="4">
    <source>
        <dbReference type="ARBA" id="ARBA00001947"/>
    </source>
</evidence>
<keyword evidence="11" id="KW-0808">Transferase</keyword>
<dbReference type="AlphaFoldDB" id="A0A2K5APD8"/>
<gene>
    <name evidence="11" type="primary">tktA</name>
    <name evidence="11" type="ORF">NCAV_0309</name>
</gene>
<comment type="cofactor">
    <cofactor evidence="3">
        <name>Co(2+)</name>
        <dbReference type="ChEBI" id="CHEBI:48828"/>
    </cofactor>
</comment>